<keyword evidence="3" id="KW-1185">Reference proteome</keyword>
<reference evidence="3" key="1">
    <citation type="journal article" date="2019" name="Int. J. Syst. Evol. Microbiol.">
        <title>The Global Catalogue of Microorganisms (GCM) 10K type strain sequencing project: providing services to taxonomists for standard genome sequencing and annotation.</title>
        <authorList>
            <consortium name="The Broad Institute Genomics Platform"/>
            <consortium name="The Broad Institute Genome Sequencing Center for Infectious Disease"/>
            <person name="Wu L."/>
            <person name="Ma J."/>
        </authorList>
    </citation>
    <scope>NUCLEOTIDE SEQUENCE [LARGE SCALE GENOMIC DNA]</scope>
    <source>
        <strain evidence="3">CCUG 54822</strain>
    </source>
</reference>
<feature type="transmembrane region" description="Helical" evidence="1">
    <location>
        <begin position="135"/>
        <end position="153"/>
    </location>
</feature>
<feature type="transmembrane region" description="Helical" evidence="1">
    <location>
        <begin position="12"/>
        <end position="31"/>
    </location>
</feature>
<sequence>MQQTRETVISISMVKLNIMALLTIIGMFYAVGMVHKAIFGEAVLTVTLPGLFLFLMVMTVTVGVHEAIHLLGFRYIGGVPRHELAWGINWKLGAAYAHTKKPITVHQMKQVALLPLIPTGLLPLALGLLLDYLPLSILGVILLAGCLGDLALYRKLRSFPNSALVRDHPSKPQFTVYE</sequence>
<keyword evidence="1" id="KW-0812">Transmembrane</keyword>
<accession>A0ABW3ZU17</accession>
<dbReference type="Pfam" id="PF11667">
    <property type="entry name" value="DUF3267"/>
    <property type="match status" value="1"/>
</dbReference>
<keyword evidence="1" id="KW-1133">Transmembrane helix</keyword>
<organism evidence="2 3">
    <name type="scientific">Lentibacillus salinarum</name>
    <dbReference type="NCBI Taxonomy" id="446820"/>
    <lineage>
        <taxon>Bacteria</taxon>
        <taxon>Bacillati</taxon>
        <taxon>Bacillota</taxon>
        <taxon>Bacilli</taxon>
        <taxon>Bacillales</taxon>
        <taxon>Bacillaceae</taxon>
        <taxon>Lentibacillus</taxon>
    </lineage>
</organism>
<dbReference type="EMBL" id="JBHTNH010000008">
    <property type="protein sequence ID" value="MFD1361277.1"/>
    <property type="molecule type" value="Genomic_DNA"/>
</dbReference>
<protein>
    <submittedName>
        <fullName evidence="2">DUF3267 domain-containing protein</fullName>
    </submittedName>
</protein>
<proteinExistence type="predicted"/>
<feature type="transmembrane region" description="Helical" evidence="1">
    <location>
        <begin position="111"/>
        <end position="129"/>
    </location>
</feature>
<name>A0ABW3ZU17_9BACI</name>
<evidence type="ECO:0000313" key="3">
    <source>
        <dbReference type="Proteomes" id="UP001597178"/>
    </source>
</evidence>
<gene>
    <name evidence="2" type="ORF">ACFQ4A_06290</name>
</gene>
<dbReference type="Proteomes" id="UP001597178">
    <property type="component" value="Unassembled WGS sequence"/>
</dbReference>
<evidence type="ECO:0000256" key="1">
    <source>
        <dbReference type="SAM" id="Phobius"/>
    </source>
</evidence>
<comment type="caution">
    <text evidence="2">The sequence shown here is derived from an EMBL/GenBank/DDBJ whole genome shotgun (WGS) entry which is preliminary data.</text>
</comment>
<evidence type="ECO:0000313" key="2">
    <source>
        <dbReference type="EMBL" id="MFD1361277.1"/>
    </source>
</evidence>
<dbReference type="InterPro" id="IPR021683">
    <property type="entry name" value="DUF3267"/>
</dbReference>
<feature type="transmembrane region" description="Helical" evidence="1">
    <location>
        <begin position="43"/>
        <end position="64"/>
    </location>
</feature>
<dbReference type="RefSeq" id="WP_382398696.1">
    <property type="nucleotide sequence ID" value="NZ_JBHTNH010000008.1"/>
</dbReference>
<keyword evidence="1" id="KW-0472">Membrane</keyword>